<evidence type="ECO:0000313" key="2">
    <source>
        <dbReference type="Proteomes" id="UP000263232"/>
    </source>
</evidence>
<proteinExistence type="predicted"/>
<organism evidence="1 2">
    <name type="scientific">Suicoccus acidiformans</name>
    <dbReference type="NCBI Taxonomy" id="2036206"/>
    <lineage>
        <taxon>Bacteria</taxon>
        <taxon>Bacillati</taxon>
        <taxon>Bacillota</taxon>
        <taxon>Bacilli</taxon>
        <taxon>Lactobacillales</taxon>
        <taxon>Aerococcaceae</taxon>
        <taxon>Suicoccus</taxon>
    </lineage>
</organism>
<dbReference type="RefSeq" id="WP_118990432.1">
    <property type="nucleotide sequence ID" value="NZ_CP023434.1"/>
</dbReference>
<keyword evidence="2" id="KW-1185">Reference proteome</keyword>
<sequence>MTLKLKPTNDLVFKKIFGTEKNIPILQSFVQDMLGFEIEIIKINNPYHIEDFINQESDKLNYTEVDILAETESGQLITIEMQLTNHKNFLERSLFYACKGYIKDYANQSKMANEYKFSSIKDTYSINIINFDLFGFNFPSLLNFEFKERQSNYPLAKTGMQTITLTYFSLKNKNPNNSRVSEWQRFFKGESLQNSSPEYIHSAKKLLDRLHLDKEEQRMAEILSKRQMIRQAEMEYATEQGLERGLEQGREEERSNNIKKLFDNGLSLEQISEFLEIPLDQVRTIVK</sequence>
<dbReference type="Pfam" id="PF12784">
    <property type="entry name" value="PDDEXK_2"/>
    <property type="match status" value="1"/>
</dbReference>
<dbReference type="InterPro" id="IPR010106">
    <property type="entry name" value="RpnA"/>
</dbReference>
<dbReference type="PANTHER" id="PTHR41317">
    <property type="entry name" value="PD-(D_E)XK NUCLEASE FAMILY TRANSPOSASE"/>
    <property type="match status" value="1"/>
</dbReference>
<evidence type="ECO:0000313" key="1">
    <source>
        <dbReference type="EMBL" id="AXY25530.1"/>
    </source>
</evidence>
<reference evidence="1 2" key="1">
    <citation type="submission" date="2017-09" db="EMBL/GenBank/DDBJ databases">
        <title>Complete genome sequence of Oxytococcus suis strain ZY16052.</title>
        <authorList>
            <person name="Li F."/>
        </authorList>
    </citation>
    <scope>NUCLEOTIDE SEQUENCE [LARGE SCALE GENOMIC DNA]</scope>
    <source>
        <strain evidence="1 2">ZY16052</strain>
    </source>
</reference>
<accession>A0A347WKC3</accession>
<dbReference type="OrthoDB" id="1097360at2"/>
<dbReference type="NCBIfam" id="TIGR01784">
    <property type="entry name" value="T_den_put_tspse"/>
    <property type="match status" value="1"/>
</dbReference>
<protein>
    <recommendedName>
        <fullName evidence="3">Rpn family recombination-promoting nuclease/putative transposase</fullName>
    </recommendedName>
</protein>
<dbReference type="Proteomes" id="UP000263232">
    <property type="component" value="Chromosome"/>
</dbReference>
<evidence type="ECO:0008006" key="3">
    <source>
        <dbReference type="Google" id="ProtNLM"/>
    </source>
</evidence>
<dbReference type="PANTHER" id="PTHR41317:SF1">
    <property type="entry name" value="PD-(D_E)XK NUCLEASE FAMILY TRANSPOSASE"/>
    <property type="match status" value="1"/>
</dbReference>
<dbReference type="KEGG" id="abae:CL176_05720"/>
<name>A0A347WKC3_9LACT</name>
<dbReference type="AlphaFoldDB" id="A0A347WKC3"/>
<dbReference type="EMBL" id="CP023434">
    <property type="protein sequence ID" value="AXY25530.1"/>
    <property type="molecule type" value="Genomic_DNA"/>
</dbReference>
<gene>
    <name evidence="1" type="ORF">CL176_05720</name>
</gene>